<dbReference type="EMBL" id="LAZR01039188">
    <property type="protein sequence ID" value="KKL17619.1"/>
    <property type="molecule type" value="Genomic_DNA"/>
</dbReference>
<gene>
    <name evidence="1" type="ORF">LCGC14_2483750</name>
</gene>
<proteinExistence type="predicted"/>
<dbReference type="AlphaFoldDB" id="A0A0F9B6Q6"/>
<name>A0A0F9B6Q6_9ZZZZ</name>
<accession>A0A0F9B6Q6</accession>
<organism evidence="1">
    <name type="scientific">marine sediment metagenome</name>
    <dbReference type="NCBI Taxonomy" id="412755"/>
    <lineage>
        <taxon>unclassified sequences</taxon>
        <taxon>metagenomes</taxon>
        <taxon>ecological metagenomes</taxon>
    </lineage>
</organism>
<reference evidence="1" key="1">
    <citation type="journal article" date="2015" name="Nature">
        <title>Complex archaea that bridge the gap between prokaryotes and eukaryotes.</title>
        <authorList>
            <person name="Spang A."/>
            <person name="Saw J.H."/>
            <person name="Jorgensen S.L."/>
            <person name="Zaremba-Niedzwiedzka K."/>
            <person name="Martijn J."/>
            <person name="Lind A.E."/>
            <person name="van Eijk R."/>
            <person name="Schleper C."/>
            <person name="Guy L."/>
            <person name="Ettema T.J."/>
        </authorList>
    </citation>
    <scope>NUCLEOTIDE SEQUENCE</scope>
</reference>
<comment type="caution">
    <text evidence="1">The sequence shown here is derived from an EMBL/GenBank/DDBJ whole genome shotgun (WGS) entry which is preliminary data.</text>
</comment>
<evidence type="ECO:0000313" key="1">
    <source>
        <dbReference type="EMBL" id="KKL17619.1"/>
    </source>
</evidence>
<sequence length="117" mass="13179">MSKRPLMPEKDSTSIGNILVEMELISKEELDDLVLNFKVSKEELLGEFIVRETQDSKRRVTTDHIELAMMRQRALRNGRPTHAAMVTALKVASKLNDKVISTTEELVALTTSLANKI</sequence>
<protein>
    <submittedName>
        <fullName evidence="1">Uncharacterized protein</fullName>
    </submittedName>
</protein>